<dbReference type="GO" id="GO:0070180">
    <property type="term" value="F:large ribosomal subunit rRNA binding"/>
    <property type="evidence" value="ECO:0007669"/>
    <property type="project" value="UniProtKB-UniRule"/>
</dbReference>
<comment type="function">
    <text evidence="7 9">Forms part of the ribosomal stalk which helps the ribosome interact with GTP-bound translation factors.</text>
</comment>
<dbReference type="Pfam" id="PF00298">
    <property type="entry name" value="Ribosomal_L11"/>
    <property type="match status" value="1"/>
</dbReference>
<dbReference type="Gene3D" id="1.10.10.250">
    <property type="entry name" value="Ribosomal protein L11, C-terminal domain"/>
    <property type="match status" value="1"/>
</dbReference>
<evidence type="ECO:0000256" key="3">
    <source>
        <dbReference type="ARBA" id="ARBA00022730"/>
    </source>
</evidence>
<dbReference type="AlphaFoldDB" id="A0A136LYF6"/>
<evidence type="ECO:0000256" key="5">
    <source>
        <dbReference type="ARBA" id="ARBA00022980"/>
    </source>
</evidence>
<name>A0A136LYF6_9BACT</name>
<comment type="caution">
    <text evidence="12">The sequence shown here is derived from an EMBL/GenBank/DDBJ whole genome shotgun (WGS) entry which is preliminary data.</text>
</comment>
<proteinExistence type="inferred from homology"/>
<dbReference type="InterPro" id="IPR020783">
    <property type="entry name" value="Ribosomal_uL11_C"/>
</dbReference>
<dbReference type="NCBIfam" id="TIGR01632">
    <property type="entry name" value="L11_bact"/>
    <property type="match status" value="1"/>
</dbReference>
<feature type="domain" description="Large ribosomal subunit protein uL11 C-terminal" evidence="10">
    <location>
        <begin position="75"/>
        <end position="143"/>
    </location>
</feature>
<dbReference type="SUPFAM" id="SSF54747">
    <property type="entry name" value="Ribosomal L11/L12e N-terminal domain"/>
    <property type="match status" value="1"/>
</dbReference>
<dbReference type="Gene3D" id="3.30.1550.10">
    <property type="entry name" value="Ribosomal protein L11/L12, N-terminal domain"/>
    <property type="match status" value="1"/>
</dbReference>
<dbReference type="InterPro" id="IPR000911">
    <property type="entry name" value="Ribosomal_uL11"/>
</dbReference>
<dbReference type="FunFam" id="1.10.10.250:FF:000001">
    <property type="entry name" value="50S ribosomal protein L11"/>
    <property type="match status" value="1"/>
</dbReference>
<dbReference type="InterPro" id="IPR006519">
    <property type="entry name" value="Ribosomal_uL11_bac-typ"/>
</dbReference>
<dbReference type="GO" id="GO:0003735">
    <property type="term" value="F:structural constituent of ribosome"/>
    <property type="evidence" value="ECO:0007669"/>
    <property type="project" value="InterPro"/>
</dbReference>
<dbReference type="CDD" id="cd00349">
    <property type="entry name" value="Ribosomal_L11"/>
    <property type="match status" value="1"/>
</dbReference>
<gene>
    <name evidence="7 12" type="primary">rplK</name>
    <name evidence="12" type="ORF">TR69_WS6001000684</name>
</gene>
<dbReference type="GO" id="GO:0022625">
    <property type="term" value="C:cytosolic large ribosomal subunit"/>
    <property type="evidence" value="ECO:0007669"/>
    <property type="project" value="TreeGrafter"/>
</dbReference>
<evidence type="ECO:0000256" key="8">
    <source>
        <dbReference type="RuleBase" id="RU003978"/>
    </source>
</evidence>
<evidence type="ECO:0000259" key="11">
    <source>
        <dbReference type="Pfam" id="PF03946"/>
    </source>
</evidence>
<comment type="similarity">
    <text evidence="1 7 8">Belongs to the universal ribosomal protein uL11 family.</text>
</comment>
<keyword evidence="5 7" id="KW-0689">Ribosomal protein</keyword>
<accession>A0A136LYF6</accession>
<dbReference type="Pfam" id="PF03946">
    <property type="entry name" value="Ribosomal_L11_N"/>
    <property type="match status" value="1"/>
</dbReference>
<reference evidence="12 13" key="1">
    <citation type="submission" date="2015-02" db="EMBL/GenBank/DDBJ databases">
        <title>Improved understanding of the partial-nitritation anammox process through 23 genomes representing the majority of the microbial community.</title>
        <authorList>
            <person name="Speth D.R."/>
            <person name="In T Zandt M."/>
            <person name="Guerrero Cruz S."/>
            <person name="Jetten M.S."/>
            <person name="Dutilh B.E."/>
        </authorList>
    </citation>
    <scope>NUCLEOTIDE SEQUENCE [LARGE SCALE GENOMIC DNA]</scope>
    <source>
        <strain evidence="12">OLB20</strain>
    </source>
</reference>
<feature type="domain" description="Large ribosomal subunit protein uL11 N-terminal" evidence="11">
    <location>
        <begin position="13"/>
        <end position="70"/>
    </location>
</feature>
<evidence type="ECO:0000256" key="6">
    <source>
        <dbReference type="ARBA" id="ARBA00023274"/>
    </source>
</evidence>
<protein>
    <recommendedName>
        <fullName evidence="7">Large ribosomal subunit protein uL11</fullName>
    </recommendedName>
</protein>
<dbReference type="PANTHER" id="PTHR11661:SF1">
    <property type="entry name" value="LARGE RIBOSOMAL SUBUNIT PROTEIN UL11M"/>
    <property type="match status" value="1"/>
</dbReference>
<comment type="subunit">
    <text evidence="7">Part of the ribosomal stalk of the 50S ribosomal subunit. Interacts with L10 and the large rRNA to form the base of the stalk. L10 forms an elongated spine to which L12 dimers bind in a sequential fashion forming a multimeric L10(L12)X complex.</text>
</comment>
<dbReference type="InterPro" id="IPR020784">
    <property type="entry name" value="Ribosomal_uL11_N"/>
</dbReference>
<comment type="PTM">
    <text evidence="7 9">One or more lysine residues are methylated.</text>
</comment>
<dbReference type="InterPro" id="IPR036769">
    <property type="entry name" value="Ribosomal_uL11_C_sf"/>
</dbReference>
<organism evidence="12 13">
    <name type="scientific">candidate division WS6 bacterium OLB20</name>
    <dbReference type="NCBI Taxonomy" id="1617426"/>
    <lineage>
        <taxon>Bacteria</taxon>
        <taxon>Candidatus Dojkabacteria</taxon>
    </lineage>
</organism>
<evidence type="ECO:0000256" key="1">
    <source>
        <dbReference type="ARBA" id="ARBA00010537"/>
    </source>
</evidence>
<evidence type="ECO:0000313" key="13">
    <source>
        <dbReference type="Proteomes" id="UP000070457"/>
    </source>
</evidence>
<keyword evidence="2 7" id="KW-0488">Methylation</keyword>
<dbReference type="InterPro" id="IPR036796">
    <property type="entry name" value="Ribosomal_uL11_N_sf"/>
</dbReference>
<dbReference type="Proteomes" id="UP000070457">
    <property type="component" value="Unassembled WGS sequence"/>
</dbReference>
<evidence type="ECO:0000256" key="2">
    <source>
        <dbReference type="ARBA" id="ARBA00022481"/>
    </source>
</evidence>
<evidence type="ECO:0000256" key="7">
    <source>
        <dbReference type="HAMAP-Rule" id="MF_00736"/>
    </source>
</evidence>
<dbReference type="STRING" id="1617426.TR69_WS6001000684"/>
<dbReference type="HAMAP" id="MF_00736">
    <property type="entry name" value="Ribosomal_uL11"/>
    <property type="match status" value="1"/>
</dbReference>
<dbReference type="PANTHER" id="PTHR11661">
    <property type="entry name" value="60S RIBOSOMAL PROTEIN L12"/>
    <property type="match status" value="1"/>
</dbReference>
<dbReference type="PATRIC" id="fig|1617426.3.peg.677"/>
<dbReference type="EMBL" id="JYNZ01000003">
    <property type="protein sequence ID" value="KXK26673.1"/>
    <property type="molecule type" value="Genomic_DNA"/>
</dbReference>
<sequence length="144" mass="15331">MAKKNGKPVKTVMKLEIEAGKATPAPPIGPALGQHGVNIGEFVTKYNDMTREMMGDVIPCILTVFEDRSFSIELKSPPVASLIKKAAGVKSGSGTPNTKKAGKISAKQVREIAERKLADLNTKNIESAMRIVEGTARSLGIDVV</sequence>
<keyword evidence="3 7" id="KW-0699">rRNA-binding</keyword>
<keyword evidence="4 7" id="KW-0694">RNA-binding</keyword>
<evidence type="ECO:0000256" key="9">
    <source>
        <dbReference type="RuleBase" id="RU003979"/>
    </source>
</evidence>
<evidence type="ECO:0000259" key="10">
    <source>
        <dbReference type="Pfam" id="PF00298"/>
    </source>
</evidence>
<evidence type="ECO:0000256" key="4">
    <source>
        <dbReference type="ARBA" id="ARBA00022884"/>
    </source>
</evidence>
<keyword evidence="6 7" id="KW-0687">Ribonucleoprotein</keyword>
<dbReference type="GO" id="GO:0006412">
    <property type="term" value="P:translation"/>
    <property type="evidence" value="ECO:0007669"/>
    <property type="project" value="UniProtKB-UniRule"/>
</dbReference>
<evidence type="ECO:0000313" key="12">
    <source>
        <dbReference type="EMBL" id="KXK26673.1"/>
    </source>
</evidence>
<dbReference type="SUPFAM" id="SSF46906">
    <property type="entry name" value="Ribosomal protein L11, C-terminal domain"/>
    <property type="match status" value="1"/>
</dbReference>
<dbReference type="SMART" id="SM00649">
    <property type="entry name" value="RL11"/>
    <property type="match status" value="1"/>
</dbReference>